<keyword evidence="3" id="KW-1185">Reference proteome</keyword>
<dbReference type="OrthoDB" id="513241at2"/>
<dbReference type="PANTHER" id="PTHR35302">
    <property type="match status" value="1"/>
</dbReference>
<dbReference type="eggNOG" id="ENOG5031S34">
    <property type="taxonomic scope" value="Bacteria"/>
</dbReference>
<keyword evidence="1" id="KW-0472">Membrane</keyword>
<dbReference type="InterPro" id="IPR021919">
    <property type="entry name" value="CCB1"/>
</dbReference>
<gene>
    <name evidence="2" type="ORF">GKIL_1626</name>
</gene>
<name>U5QFZ0_GLOK1</name>
<dbReference type="Pfam" id="PF12046">
    <property type="entry name" value="CCB1"/>
    <property type="match status" value="1"/>
</dbReference>
<feature type="transmembrane region" description="Helical" evidence="1">
    <location>
        <begin position="6"/>
        <end position="24"/>
    </location>
</feature>
<evidence type="ECO:0000256" key="1">
    <source>
        <dbReference type="SAM" id="Phobius"/>
    </source>
</evidence>
<dbReference type="PANTHER" id="PTHR35302:SF1">
    <property type="entry name" value="PROTEIN COFACTOR ASSEMBLY OF COMPLEX C SUBUNIT B CCB1, CHLOROPLASTIC"/>
    <property type="match status" value="1"/>
</dbReference>
<feature type="transmembrane region" description="Helical" evidence="1">
    <location>
        <begin position="107"/>
        <end position="128"/>
    </location>
</feature>
<protein>
    <recommendedName>
        <fullName evidence="4">Cofactor assembly of complex C subunit B</fullName>
    </recommendedName>
</protein>
<organism evidence="2 3">
    <name type="scientific">Gloeobacter kilaueensis (strain ATCC BAA-2537 / CCAP 1431/1 / ULC 316 / JS1)</name>
    <dbReference type="NCBI Taxonomy" id="1183438"/>
    <lineage>
        <taxon>Bacteria</taxon>
        <taxon>Bacillati</taxon>
        <taxon>Cyanobacteriota</taxon>
        <taxon>Cyanophyceae</taxon>
        <taxon>Gloeobacterales</taxon>
        <taxon>Gloeobacteraceae</taxon>
        <taxon>Gloeobacter</taxon>
    </lineage>
</organism>
<accession>U5QFZ0</accession>
<dbReference type="AlphaFoldDB" id="U5QFZ0"/>
<dbReference type="STRING" id="1183438.GKIL_1626"/>
<dbReference type="PATRIC" id="fig|1183438.3.peg.1600"/>
<feature type="transmembrane region" description="Helical" evidence="1">
    <location>
        <begin position="80"/>
        <end position="101"/>
    </location>
</feature>
<dbReference type="RefSeq" id="WP_023172987.1">
    <property type="nucleotide sequence ID" value="NC_022600.1"/>
</dbReference>
<evidence type="ECO:0000313" key="2">
    <source>
        <dbReference type="EMBL" id="AGY57872.1"/>
    </source>
</evidence>
<reference evidence="2 3" key="1">
    <citation type="journal article" date="2013" name="PLoS ONE">
        <title>Cultivation and Complete Genome Sequencing of Gloeobacter kilaueensis sp. nov., from a Lava Cave in Kilauea Caldera, Hawai'i.</title>
        <authorList>
            <person name="Saw J.H."/>
            <person name="Schatz M."/>
            <person name="Brown M.V."/>
            <person name="Kunkel D.D."/>
            <person name="Foster J.S."/>
            <person name="Shick H."/>
            <person name="Christensen S."/>
            <person name="Hou S."/>
            <person name="Wan X."/>
            <person name="Donachie S.P."/>
        </authorList>
    </citation>
    <scope>NUCLEOTIDE SEQUENCE [LARGE SCALE GENOMIC DNA]</scope>
    <source>
        <strain evidence="3">JS</strain>
    </source>
</reference>
<dbReference type="Proteomes" id="UP000017396">
    <property type="component" value="Chromosome"/>
</dbReference>
<dbReference type="HOGENOM" id="CLU_067692_2_0_3"/>
<proteinExistence type="predicted"/>
<sequence>MQQITVLSTLVLTLLMLVGLFFFLRASVKDRTEQAEIDFNSSPQQLANTLQTYLEKRSYRLVQAKEHQLIFSGIVAPSRFLAGFLTLLAFLGLACLALVLTTLFEAAGWRVALLLLPLSSPLAGVFYWRSARRPEQVIAQITRIDQGARLLIEAHRDEILVLKDNLEITDPQVR</sequence>
<keyword evidence="1" id="KW-1133">Transmembrane helix</keyword>
<dbReference type="KEGG" id="glj:GKIL_1626"/>
<dbReference type="EMBL" id="CP003587">
    <property type="protein sequence ID" value="AGY57872.1"/>
    <property type="molecule type" value="Genomic_DNA"/>
</dbReference>
<keyword evidence="1" id="KW-0812">Transmembrane</keyword>
<evidence type="ECO:0008006" key="4">
    <source>
        <dbReference type="Google" id="ProtNLM"/>
    </source>
</evidence>
<evidence type="ECO:0000313" key="3">
    <source>
        <dbReference type="Proteomes" id="UP000017396"/>
    </source>
</evidence>